<keyword evidence="3" id="KW-1185">Reference proteome</keyword>
<dbReference type="Proteomes" id="UP001190700">
    <property type="component" value="Unassembled WGS sequence"/>
</dbReference>
<dbReference type="AlphaFoldDB" id="A0AAE0F9G0"/>
<name>A0AAE0F9G0_9CHLO</name>
<dbReference type="EMBL" id="LGRX02022496">
    <property type="protein sequence ID" value="KAK3255548.1"/>
    <property type="molecule type" value="Genomic_DNA"/>
</dbReference>
<feature type="compositionally biased region" description="Pro residues" evidence="1">
    <location>
        <begin position="193"/>
        <end position="206"/>
    </location>
</feature>
<evidence type="ECO:0000256" key="1">
    <source>
        <dbReference type="SAM" id="MobiDB-lite"/>
    </source>
</evidence>
<feature type="region of interest" description="Disordered" evidence="1">
    <location>
        <begin position="187"/>
        <end position="216"/>
    </location>
</feature>
<organism evidence="2 3">
    <name type="scientific">Cymbomonas tetramitiformis</name>
    <dbReference type="NCBI Taxonomy" id="36881"/>
    <lineage>
        <taxon>Eukaryota</taxon>
        <taxon>Viridiplantae</taxon>
        <taxon>Chlorophyta</taxon>
        <taxon>Pyramimonadophyceae</taxon>
        <taxon>Pyramimonadales</taxon>
        <taxon>Pyramimonadaceae</taxon>
        <taxon>Cymbomonas</taxon>
    </lineage>
</organism>
<proteinExistence type="predicted"/>
<feature type="region of interest" description="Disordered" evidence="1">
    <location>
        <begin position="231"/>
        <end position="251"/>
    </location>
</feature>
<reference evidence="2 3" key="1">
    <citation type="journal article" date="2015" name="Genome Biol. Evol.">
        <title>Comparative Genomics of a Bacterivorous Green Alga Reveals Evolutionary Causalities and Consequences of Phago-Mixotrophic Mode of Nutrition.</title>
        <authorList>
            <person name="Burns J.A."/>
            <person name="Paasch A."/>
            <person name="Narechania A."/>
            <person name="Kim E."/>
        </authorList>
    </citation>
    <scope>NUCLEOTIDE SEQUENCE [LARGE SCALE GENOMIC DNA]</scope>
    <source>
        <strain evidence="2 3">PLY_AMNH</strain>
    </source>
</reference>
<gene>
    <name evidence="2" type="ORF">CYMTET_35272</name>
</gene>
<evidence type="ECO:0000313" key="3">
    <source>
        <dbReference type="Proteomes" id="UP001190700"/>
    </source>
</evidence>
<protein>
    <submittedName>
        <fullName evidence="2">Uncharacterized protein</fullName>
    </submittedName>
</protein>
<sequence length="291" mass="31875">MEEMRALRIDERKDPHAIISDYRRLGEEHRVYHADFSDSDLVWTFLVVLGKSADVSPYKVPLYQNIIEDLSTATVAPSFDTVALRVRRVWQREGTSRLARFPPPSVPDSAGDAWSKHPSGGVAAYAFKPRPVQKAVGEWQDTGGPYRAWEGSGRPCLVCHRMWGLTDPHADTNDLCPWTCASAYSTGRAPPTAKAPPPRPDPPSDPPKAESTPQQPATFTFRPRVSADLLPDSLHVPTEPATDDCPSVDDDEPVLTSAFAFAAGASDDDDACWPALAESPVWIPKIAGTEF</sequence>
<comment type="caution">
    <text evidence="2">The sequence shown here is derived from an EMBL/GenBank/DDBJ whole genome shotgun (WGS) entry which is preliminary data.</text>
</comment>
<evidence type="ECO:0000313" key="2">
    <source>
        <dbReference type="EMBL" id="KAK3255548.1"/>
    </source>
</evidence>
<accession>A0AAE0F9G0</accession>